<feature type="transmembrane region" description="Helical" evidence="7">
    <location>
        <begin position="313"/>
        <end position="334"/>
    </location>
</feature>
<dbReference type="Proteomes" id="UP000316714">
    <property type="component" value="Unassembled WGS sequence"/>
</dbReference>
<accession>A0A5C5VIU7</accession>
<name>A0A5C5VIU7_9BACT</name>
<evidence type="ECO:0000256" key="6">
    <source>
        <dbReference type="ARBA" id="ARBA00023136"/>
    </source>
</evidence>
<evidence type="ECO:0000256" key="4">
    <source>
        <dbReference type="ARBA" id="ARBA00022692"/>
    </source>
</evidence>
<keyword evidence="3" id="KW-1003">Cell membrane</keyword>
<dbReference type="GO" id="GO:0005886">
    <property type="term" value="C:plasma membrane"/>
    <property type="evidence" value="ECO:0007669"/>
    <property type="project" value="UniProtKB-SubCell"/>
</dbReference>
<dbReference type="Gene3D" id="1.20.81.30">
    <property type="entry name" value="Type II secretion system (T2SS), domain F"/>
    <property type="match status" value="2"/>
</dbReference>
<evidence type="ECO:0000313" key="10">
    <source>
        <dbReference type="Proteomes" id="UP000316714"/>
    </source>
</evidence>
<feature type="domain" description="Type II secretion system protein GspF" evidence="8">
    <location>
        <begin position="16"/>
        <end position="135"/>
    </location>
</feature>
<keyword evidence="6 7" id="KW-0472">Membrane</keyword>
<evidence type="ECO:0000256" key="1">
    <source>
        <dbReference type="ARBA" id="ARBA00004651"/>
    </source>
</evidence>
<feature type="domain" description="Type II secretion system protein GspF" evidence="8">
    <location>
        <begin position="222"/>
        <end position="331"/>
    </location>
</feature>
<comment type="similarity">
    <text evidence="2">Belongs to the GSP F family.</text>
</comment>
<feature type="transmembrane region" description="Helical" evidence="7">
    <location>
        <begin position="114"/>
        <end position="140"/>
    </location>
</feature>
<dbReference type="Pfam" id="PF00482">
    <property type="entry name" value="T2SSF"/>
    <property type="match status" value="2"/>
</dbReference>
<sequence>MLMRPRLSGKPLADLCHRLAISAESGIDIRRTWQREAEAARGQTKQAYRSVYDGVSAGESLSVSLARTGRLFPRLFLEMVHVGEQTGSLPGVLHRLSDHYQGQAEMARDFRRQLAWPVIQLVAAVVIIGVLLMVLAALGAKTLNGDPIDVLGLGVTGTAAVSRYIQIVVFCMLLGFGLLAAIRRGVLNTRPLQRMVMRVPVVGPAVEKICLARLAWALHLTLNVEMDLRRLVPLALRSTGNDYYISRTKKITAAVAAGSPLHEAFTATGIFPPHFLDALYVAEESGQIVESMSRLSRQYQEEADHAIATLSKVLGFLIWAGIAAVIVVMIFRLFKVLYVDAINDAMNL</sequence>
<organism evidence="9 10">
    <name type="scientific">Posidoniimonas corsicana</name>
    <dbReference type="NCBI Taxonomy" id="1938618"/>
    <lineage>
        <taxon>Bacteria</taxon>
        <taxon>Pseudomonadati</taxon>
        <taxon>Planctomycetota</taxon>
        <taxon>Planctomycetia</taxon>
        <taxon>Pirellulales</taxon>
        <taxon>Lacipirellulaceae</taxon>
        <taxon>Posidoniimonas</taxon>
    </lineage>
</organism>
<dbReference type="EMBL" id="SIHJ01000001">
    <property type="protein sequence ID" value="TWT37840.1"/>
    <property type="molecule type" value="Genomic_DNA"/>
</dbReference>
<dbReference type="PANTHER" id="PTHR30012:SF0">
    <property type="entry name" value="TYPE II SECRETION SYSTEM PROTEIN F-RELATED"/>
    <property type="match status" value="1"/>
</dbReference>
<gene>
    <name evidence="9" type="primary">epsF_5</name>
    <name evidence="9" type="ORF">KOR34_28040</name>
</gene>
<reference evidence="9 10" key="1">
    <citation type="submission" date="2019-02" db="EMBL/GenBank/DDBJ databases">
        <title>Deep-cultivation of Planctomycetes and their phenomic and genomic characterization uncovers novel biology.</title>
        <authorList>
            <person name="Wiegand S."/>
            <person name="Jogler M."/>
            <person name="Boedeker C."/>
            <person name="Pinto D."/>
            <person name="Vollmers J."/>
            <person name="Rivas-Marin E."/>
            <person name="Kohn T."/>
            <person name="Peeters S.H."/>
            <person name="Heuer A."/>
            <person name="Rast P."/>
            <person name="Oberbeckmann S."/>
            <person name="Bunk B."/>
            <person name="Jeske O."/>
            <person name="Meyerdierks A."/>
            <person name="Storesund J.E."/>
            <person name="Kallscheuer N."/>
            <person name="Luecker S."/>
            <person name="Lage O.M."/>
            <person name="Pohl T."/>
            <person name="Merkel B.J."/>
            <person name="Hornburger P."/>
            <person name="Mueller R.-W."/>
            <person name="Bruemmer F."/>
            <person name="Labrenz M."/>
            <person name="Spormann A.M."/>
            <person name="Op Den Camp H."/>
            <person name="Overmann J."/>
            <person name="Amann R."/>
            <person name="Jetten M.S.M."/>
            <person name="Mascher T."/>
            <person name="Medema M.H."/>
            <person name="Devos D.P."/>
            <person name="Kaster A.-K."/>
            <person name="Ovreas L."/>
            <person name="Rohde M."/>
            <person name="Galperin M.Y."/>
            <person name="Jogler C."/>
        </authorList>
    </citation>
    <scope>NUCLEOTIDE SEQUENCE [LARGE SCALE GENOMIC DNA]</scope>
    <source>
        <strain evidence="9 10">KOR34</strain>
    </source>
</reference>
<evidence type="ECO:0000256" key="3">
    <source>
        <dbReference type="ARBA" id="ARBA00022475"/>
    </source>
</evidence>
<dbReference type="OrthoDB" id="211600at2"/>
<evidence type="ECO:0000256" key="7">
    <source>
        <dbReference type="SAM" id="Phobius"/>
    </source>
</evidence>
<feature type="transmembrane region" description="Helical" evidence="7">
    <location>
        <begin position="160"/>
        <end position="182"/>
    </location>
</feature>
<comment type="caution">
    <text evidence="9">The sequence shown here is derived from an EMBL/GenBank/DDBJ whole genome shotgun (WGS) entry which is preliminary data.</text>
</comment>
<evidence type="ECO:0000259" key="8">
    <source>
        <dbReference type="Pfam" id="PF00482"/>
    </source>
</evidence>
<dbReference type="InterPro" id="IPR018076">
    <property type="entry name" value="T2SS_GspF_dom"/>
</dbReference>
<proteinExistence type="inferred from homology"/>
<keyword evidence="10" id="KW-1185">Reference proteome</keyword>
<evidence type="ECO:0000256" key="2">
    <source>
        <dbReference type="ARBA" id="ARBA00005745"/>
    </source>
</evidence>
<dbReference type="PANTHER" id="PTHR30012">
    <property type="entry name" value="GENERAL SECRETION PATHWAY PROTEIN"/>
    <property type="match status" value="1"/>
</dbReference>
<keyword evidence="4 7" id="KW-0812">Transmembrane</keyword>
<comment type="subcellular location">
    <subcellularLocation>
        <location evidence="1">Cell membrane</location>
        <topology evidence="1">Multi-pass membrane protein</topology>
    </subcellularLocation>
</comment>
<keyword evidence="5 7" id="KW-1133">Transmembrane helix</keyword>
<evidence type="ECO:0000313" key="9">
    <source>
        <dbReference type="EMBL" id="TWT37840.1"/>
    </source>
</evidence>
<protein>
    <submittedName>
        <fullName evidence="9">Type II secretion system protein F</fullName>
    </submittedName>
</protein>
<dbReference type="InterPro" id="IPR003004">
    <property type="entry name" value="GspF/PilC"/>
</dbReference>
<dbReference type="InterPro" id="IPR042094">
    <property type="entry name" value="T2SS_GspF_sf"/>
</dbReference>
<evidence type="ECO:0000256" key="5">
    <source>
        <dbReference type="ARBA" id="ARBA00022989"/>
    </source>
</evidence>
<dbReference type="AlphaFoldDB" id="A0A5C5VIU7"/>